<accession>A0A8J2PP74</accession>
<feature type="non-terminal residue" evidence="3">
    <location>
        <position position="247"/>
    </location>
</feature>
<dbReference type="GO" id="GO:0051959">
    <property type="term" value="F:dynein light intermediate chain binding"/>
    <property type="evidence" value="ECO:0007669"/>
    <property type="project" value="InterPro"/>
</dbReference>
<dbReference type="PANTHER" id="PTHR22878:SF70">
    <property type="entry name" value="DYNEIN HEAVY CHAIN 2, AXONEMAL"/>
    <property type="match status" value="1"/>
</dbReference>
<sequence>QKFVVYNLGKEFIEPPPFDLASSYDDSTPATPLIFILSAGSDPMGELRKFARERGFSGSQMVSISMGQGQGPIAQRIIDEAIIEGGWVVLQNCHLATSWMPTLEVICQEMITSEKTNSAFRLWLTSYPSLDFPITVLQTGIKLTNEAPQGLRANLTRSYLSVPVSEPSFYNSVQNEHTYSWQRMIFGLCFFHALVQERRKFGPLGWNIPYEFNESDLKISLLQLQMFLQDYDTIPLDALTYLTGECN</sequence>
<dbReference type="InterPro" id="IPR041658">
    <property type="entry name" value="AAA_lid_11"/>
</dbReference>
<dbReference type="Pfam" id="PF03028">
    <property type="entry name" value="Dynein_heavy"/>
    <property type="match status" value="1"/>
</dbReference>
<evidence type="ECO:0000259" key="2">
    <source>
        <dbReference type="Pfam" id="PF18198"/>
    </source>
</evidence>
<dbReference type="InterPro" id="IPR026983">
    <property type="entry name" value="DHC"/>
</dbReference>
<keyword evidence="4" id="KW-1185">Reference proteome</keyword>
<evidence type="ECO:0008006" key="5">
    <source>
        <dbReference type="Google" id="ProtNLM"/>
    </source>
</evidence>
<dbReference type="EMBL" id="CAJVCH010525109">
    <property type="protein sequence ID" value="CAG7822011.1"/>
    <property type="molecule type" value="Genomic_DNA"/>
</dbReference>
<feature type="domain" description="Dynein heavy chain AAA lid" evidence="2">
    <location>
        <begin position="181"/>
        <end position="247"/>
    </location>
</feature>
<dbReference type="OrthoDB" id="447173at2759"/>
<dbReference type="GO" id="GO:0045505">
    <property type="term" value="F:dynein intermediate chain binding"/>
    <property type="evidence" value="ECO:0007669"/>
    <property type="project" value="InterPro"/>
</dbReference>
<proteinExistence type="predicted"/>
<protein>
    <recommendedName>
        <fullName evidence="5">Dynein heavy chain</fullName>
    </recommendedName>
</protein>
<evidence type="ECO:0000313" key="4">
    <source>
        <dbReference type="Proteomes" id="UP000708208"/>
    </source>
</evidence>
<organism evidence="3 4">
    <name type="scientific">Allacma fusca</name>
    <dbReference type="NCBI Taxonomy" id="39272"/>
    <lineage>
        <taxon>Eukaryota</taxon>
        <taxon>Metazoa</taxon>
        <taxon>Ecdysozoa</taxon>
        <taxon>Arthropoda</taxon>
        <taxon>Hexapoda</taxon>
        <taxon>Collembola</taxon>
        <taxon>Symphypleona</taxon>
        <taxon>Sminthuridae</taxon>
        <taxon>Allacma</taxon>
    </lineage>
</organism>
<comment type="caution">
    <text evidence="3">The sequence shown here is derived from an EMBL/GenBank/DDBJ whole genome shotgun (WGS) entry which is preliminary data.</text>
</comment>
<dbReference type="FunFam" id="3.40.50.300:FF:000362">
    <property type="entry name" value="Dynein, axonemal, heavy chain 6"/>
    <property type="match status" value="1"/>
</dbReference>
<dbReference type="PANTHER" id="PTHR22878">
    <property type="entry name" value="DYNEIN HEAVY CHAIN 6, AXONEMAL-LIKE-RELATED"/>
    <property type="match status" value="1"/>
</dbReference>
<dbReference type="InterPro" id="IPR004273">
    <property type="entry name" value="Dynein_heavy_D6_P-loop"/>
</dbReference>
<dbReference type="GO" id="GO:0007018">
    <property type="term" value="P:microtubule-based movement"/>
    <property type="evidence" value="ECO:0007669"/>
    <property type="project" value="InterPro"/>
</dbReference>
<evidence type="ECO:0000259" key="1">
    <source>
        <dbReference type="Pfam" id="PF03028"/>
    </source>
</evidence>
<reference evidence="3" key="1">
    <citation type="submission" date="2021-06" db="EMBL/GenBank/DDBJ databases">
        <authorList>
            <person name="Hodson N. C."/>
            <person name="Mongue J. A."/>
            <person name="Jaron S. K."/>
        </authorList>
    </citation>
    <scope>NUCLEOTIDE SEQUENCE</scope>
</reference>
<dbReference type="Proteomes" id="UP000708208">
    <property type="component" value="Unassembled WGS sequence"/>
</dbReference>
<dbReference type="AlphaFoldDB" id="A0A8J2PP74"/>
<dbReference type="GO" id="GO:0030286">
    <property type="term" value="C:dynein complex"/>
    <property type="evidence" value="ECO:0007669"/>
    <property type="project" value="InterPro"/>
</dbReference>
<dbReference type="GO" id="GO:0008569">
    <property type="term" value="F:minus-end-directed microtubule motor activity"/>
    <property type="evidence" value="ECO:0007669"/>
    <property type="project" value="InterPro"/>
</dbReference>
<evidence type="ECO:0000313" key="3">
    <source>
        <dbReference type="EMBL" id="CAG7822011.1"/>
    </source>
</evidence>
<feature type="non-terminal residue" evidence="3">
    <location>
        <position position="1"/>
    </location>
</feature>
<dbReference type="Pfam" id="PF18198">
    <property type="entry name" value="AAA_lid_11"/>
    <property type="match status" value="1"/>
</dbReference>
<feature type="domain" description="Dynein heavy chain region D6 P-loop" evidence="1">
    <location>
        <begin position="29"/>
        <end position="144"/>
    </location>
</feature>
<name>A0A8J2PP74_9HEXA</name>
<gene>
    <name evidence="3" type="ORF">AFUS01_LOCUS32309</name>
</gene>